<accession>A0A1B0CBR0</accession>
<protein>
    <recommendedName>
        <fullName evidence="4">PDZ domain-containing protein</fullName>
    </recommendedName>
</protein>
<dbReference type="PANTHER" id="PTHR24214:SF38">
    <property type="entry name" value="PDZ AND LIM DOMAIN PROTEIN ZASP-RELATED"/>
    <property type="match status" value="1"/>
</dbReference>
<dbReference type="GO" id="GO:0031941">
    <property type="term" value="C:filamentous actin"/>
    <property type="evidence" value="ECO:0007669"/>
    <property type="project" value="TreeGrafter"/>
</dbReference>
<keyword evidence="3" id="KW-0479">Metal-binding</keyword>
<dbReference type="GO" id="GO:0051371">
    <property type="term" value="F:muscle alpha-actinin binding"/>
    <property type="evidence" value="ECO:0007669"/>
    <property type="project" value="TreeGrafter"/>
</dbReference>
<dbReference type="InterPro" id="IPR050604">
    <property type="entry name" value="PDZ-LIM_domain"/>
</dbReference>
<dbReference type="InterPro" id="IPR001478">
    <property type="entry name" value="PDZ"/>
</dbReference>
<dbReference type="AlphaFoldDB" id="A0A1B0CBR0"/>
<dbReference type="PROSITE" id="PS50106">
    <property type="entry name" value="PDZ"/>
    <property type="match status" value="1"/>
</dbReference>
<evidence type="ECO:0000313" key="5">
    <source>
        <dbReference type="EnsemblMetazoa" id="LLOJ001689-PA"/>
    </source>
</evidence>
<evidence type="ECO:0000256" key="1">
    <source>
        <dbReference type="ARBA" id="ARBA00004496"/>
    </source>
</evidence>
<dbReference type="GO" id="GO:0030036">
    <property type="term" value="P:actin cytoskeleton organization"/>
    <property type="evidence" value="ECO:0007669"/>
    <property type="project" value="TreeGrafter"/>
</dbReference>
<dbReference type="Proteomes" id="UP000092461">
    <property type="component" value="Unassembled WGS sequence"/>
</dbReference>
<evidence type="ECO:0000259" key="4">
    <source>
        <dbReference type="PROSITE" id="PS50106"/>
    </source>
</evidence>
<sequence>MVIEEKSGAHLVPPAFENVEYVMRITYTLSTDRRTMSFVDYLWGIEVTGGVDQYEPLTIISVRQGGLAHKAGIQVNDTIMKINNTSADKLTLMEAQQLIRKSGRSVRIIVQGDDNSESDFGAEDEYTVNFWFTPPIKHRGATSNFSIGKIPDVFPWNDRRKPIYKESNCYLVPSIYVERMRRTSANRTIIKSLEEKNSNPAQ</sequence>
<dbReference type="VEuPathDB" id="VectorBase:LLOJ001689"/>
<dbReference type="GO" id="GO:0061061">
    <property type="term" value="P:muscle structure development"/>
    <property type="evidence" value="ECO:0007669"/>
    <property type="project" value="TreeGrafter"/>
</dbReference>
<organism evidence="5 6">
    <name type="scientific">Lutzomyia longipalpis</name>
    <name type="common">Sand fly</name>
    <dbReference type="NCBI Taxonomy" id="7200"/>
    <lineage>
        <taxon>Eukaryota</taxon>
        <taxon>Metazoa</taxon>
        <taxon>Ecdysozoa</taxon>
        <taxon>Arthropoda</taxon>
        <taxon>Hexapoda</taxon>
        <taxon>Insecta</taxon>
        <taxon>Pterygota</taxon>
        <taxon>Neoptera</taxon>
        <taxon>Endopterygota</taxon>
        <taxon>Diptera</taxon>
        <taxon>Nematocera</taxon>
        <taxon>Psychodoidea</taxon>
        <taxon>Psychodidae</taxon>
        <taxon>Lutzomyia</taxon>
        <taxon>Lutzomyia</taxon>
    </lineage>
</organism>
<keyword evidence="6" id="KW-1185">Reference proteome</keyword>
<evidence type="ECO:0000256" key="3">
    <source>
        <dbReference type="ARBA" id="ARBA00023038"/>
    </source>
</evidence>
<name>A0A1B0CBR0_LUTLO</name>
<keyword evidence="2" id="KW-0963">Cytoplasm</keyword>
<reference evidence="5" key="1">
    <citation type="submission" date="2020-05" db="UniProtKB">
        <authorList>
            <consortium name="EnsemblMetazoa"/>
        </authorList>
    </citation>
    <scope>IDENTIFICATION</scope>
    <source>
        <strain evidence="5">Jacobina</strain>
    </source>
</reference>
<feature type="domain" description="PDZ" evidence="4">
    <location>
        <begin position="28"/>
        <end position="114"/>
    </location>
</feature>
<keyword evidence="3" id="KW-0440">LIM domain</keyword>
<dbReference type="PANTHER" id="PTHR24214">
    <property type="entry name" value="PDZ AND LIM DOMAIN PROTEIN ZASP"/>
    <property type="match status" value="1"/>
</dbReference>
<dbReference type="SUPFAM" id="SSF50156">
    <property type="entry name" value="PDZ domain-like"/>
    <property type="match status" value="1"/>
</dbReference>
<dbReference type="InterPro" id="IPR036034">
    <property type="entry name" value="PDZ_sf"/>
</dbReference>
<dbReference type="SMART" id="SM00228">
    <property type="entry name" value="PDZ"/>
    <property type="match status" value="1"/>
</dbReference>
<evidence type="ECO:0000256" key="2">
    <source>
        <dbReference type="ARBA" id="ARBA00022490"/>
    </source>
</evidence>
<dbReference type="EMBL" id="AJWK01005764">
    <property type="status" value="NOT_ANNOTATED_CDS"/>
    <property type="molecule type" value="Genomic_DNA"/>
</dbReference>
<comment type="subcellular location">
    <subcellularLocation>
        <location evidence="1">Cytoplasm</location>
    </subcellularLocation>
</comment>
<dbReference type="EnsemblMetazoa" id="LLOJ001689-RA">
    <property type="protein sequence ID" value="LLOJ001689-PA"/>
    <property type="gene ID" value="LLOJ001689"/>
</dbReference>
<dbReference type="VEuPathDB" id="VectorBase:LLONM1_002562"/>
<dbReference type="GO" id="GO:0003779">
    <property type="term" value="F:actin binding"/>
    <property type="evidence" value="ECO:0007669"/>
    <property type="project" value="TreeGrafter"/>
</dbReference>
<dbReference type="GO" id="GO:0001725">
    <property type="term" value="C:stress fiber"/>
    <property type="evidence" value="ECO:0007669"/>
    <property type="project" value="TreeGrafter"/>
</dbReference>
<dbReference type="Gene3D" id="2.30.42.10">
    <property type="match status" value="1"/>
</dbReference>
<dbReference type="GO" id="GO:0005912">
    <property type="term" value="C:adherens junction"/>
    <property type="evidence" value="ECO:0007669"/>
    <property type="project" value="TreeGrafter"/>
</dbReference>
<proteinExistence type="predicted"/>
<dbReference type="Pfam" id="PF00595">
    <property type="entry name" value="PDZ"/>
    <property type="match status" value="1"/>
</dbReference>
<evidence type="ECO:0000313" key="6">
    <source>
        <dbReference type="Proteomes" id="UP000092461"/>
    </source>
</evidence>
<keyword evidence="3" id="KW-0862">Zinc</keyword>
<dbReference type="GO" id="GO:0030018">
    <property type="term" value="C:Z disc"/>
    <property type="evidence" value="ECO:0007669"/>
    <property type="project" value="TreeGrafter"/>
</dbReference>